<geneLocation type="plasmid" evidence="1 2">
    <name>pEA7_2</name>
</geneLocation>
<reference evidence="1" key="1">
    <citation type="submission" date="2023-02" db="EMBL/GenBank/DDBJ databases">
        <title>Escherichia albertii as a potential enteropathogen in the light of epidemiological and genomic studies.</title>
        <authorList>
            <person name="Leszczynska K."/>
            <person name="Swiecicka I."/>
            <person name="Daniluk T."/>
            <person name="Lebensztejn D."/>
            <person name="Chmielewska S."/>
            <person name="Leszczynska D."/>
            <person name="Gawor J."/>
            <person name="Kliber M."/>
        </authorList>
    </citation>
    <scope>NUCLEOTIDE SEQUENCE</scope>
    <source>
        <strain evidence="1">BIA_7</strain>
        <plasmid evidence="1">pEA7_2</plasmid>
    </source>
</reference>
<sequence>MDEKREAYLLAQGNFDKNQFTFSNGVFCDTGEKRCYTDRYFNKNGKRGPMA</sequence>
<dbReference type="Proteomes" id="UP001219219">
    <property type="component" value="Plasmid pEA7_2"/>
</dbReference>
<protein>
    <submittedName>
        <fullName evidence="1">YcgJ family protein</fullName>
    </submittedName>
</protein>
<keyword evidence="1" id="KW-0614">Plasmid</keyword>
<name>A0AAX3MU30_ESCAL</name>
<dbReference type="InterPro" id="IPR008617">
    <property type="entry name" value="Uncharacterised_YcgJ"/>
</dbReference>
<gene>
    <name evidence="1" type="ORF">PS049_26245</name>
</gene>
<accession>A0AAX3MU30</accession>
<organism evidence="1 2">
    <name type="scientific">Escherichia albertii</name>
    <dbReference type="NCBI Taxonomy" id="208962"/>
    <lineage>
        <taxon>Bacteria</taxon>
        <taxon>Pseudomonadati</taxon>
        <taxon>Pseudomonadota</taxon>
        <taxon>Gammaproteobacteria</taxon>
        <taxon>Enterobacterales</taxon>
        <taxon>Enterobacteriaceae</taxon>
        <taxon>Escherichia</taxon>
    </lineage>
</organism>
<evidence type="ECO:0000313" key="1">
    <source>
        <dbReference type="EMBL" id="WDB32041.1"/>
    </source>
</evidence>
<dbReference type="Pfam" id="PF05666">
    <property type="entry name" value="YcgJ"/>
    <property type="match status" value="1"/>
</dbReference>
<dbReference type="AlphaFoldDB" id="A0AAX3MU30"/>
<proteinExistence type="predicted"/>
<evidence type="ECO:0000313" key="2">
    <source>
        <dbReference type="Proteomes" id="UP001219219"/>
    </source>
</evidence>
<dbReference type="EMBL" id="CP117564">
    <property type="protein sequence ID" value="WDB32041.1"/>
    <property type="molecule type" value="Genomic_DNA"/>
</dbReference>